<evidence type="ECO:0000313" key="4">
    <source>
        <dbReference type="Proteomes" id="UP000827721"/>
    </source>
</evidence>
<dbReference type="InterPro" id="IPR004883">
    <property type="entry name" value="LOB"/>
</dbReference>
<gene>
    <name evidence="3" type="ORF">JRO89_XS06G0060000</name>
</gene>
<accession>A0ABQ8HWV1</accession>
<dbReference type="Pfam" id="PF03195">
    <property type="entry name" value="LOB"/>
    <property type="match status" value="1"/>
</dbReference>
<evidence type="ECO:0000256" key="1">
    <source>
        <dbReference type="ARBA" id="ARBA00005474"/>
    </source>
</evidence>
<dbReference type="EMBL" id="JAFEMO010000006">
    <property type="protein sequence ID" value="KAH7568843.1"/>
    <property type="molecule type" value="Genomic_DNA"/>
</dbReference>
<comment type="caution">
    <text evidence="3">The sequence shown here is derived from an EMBL/GenBank/DDBJ whole genome shotgun (WGS) entry which is preliminary data.</text>
</comment>
<evidence type="ECO:0000259" key="2">
    <source>
        <dbReference type="PROSITE" id="PS50891"/>
    </source>
</evidence>
<sequence length="329" mass="37148">MSTGSSNINVEESSNRHACAACKHQRRKCEPNCILAPYFPSDMNDKFQSILNVFGVCKVTKLLSKLNEIEREQAVRSLLWEAEAWKHDGVHGPLGLYTELHQENELLKNMLKQLQQQQQPNQVIPYGMSSLDPGPIGRANVPNDGNHAVFNQNWRPQGSQMSNYTGFGQEEDIKSQIVDCIGFGAPQYNKDTLNQQGRGLAIAEPSINAVSHYHRNIPSQCQGRDFNASREPGSRVVEGQDQRVVNQRGGFVAQGNYGDHHHHHVSSLQRISQGRGGTIGTSYTPYPNLDSNLVRPEIGQENYYDYHQLNLQQQQPPRRQHMPNTHHLR</sequence>
<proteinExistence type="inferred from homology"/>
<dbReference type="PROSITE" id="PS50891">
    <property type="entry name" value="LOB"/>
    <property type="match status" value="1"/>
</dbReference>
<evidence type="ECO:0000313" key="3">
    <source>
        <dbReference type="EMBL" id="KAH7568843.1"/>
    </source>
</evidence>
<protein>
    <recommendedName>
        <fullName evidence="2">LOB domain-containing protein</fullName>
    </recommendedName>
</protein>
<reference evidence="3 4" key="1">
    <citation type="submission" date="2021-02" db="EMBL/GenBank/DDBJ databases">
        <title>Plant Genome Project.</title>
        <authorList>
            <person name="Zhang R.-G."/>
        </authorList>
    </citation>
    <scope>NUCLEOTIDE SEQUENCE [LARGE SCALE GENOMIC DNA]</scope>
    <source>
        <tissue evidence="3">Leaves</tissue>
    </source>
</reference>
<comment type="similarity">
    <text evidence="1">Belongs to the LOB domain-containing protein family.</text>
</comment>
<dbReference type="PANTHER" id="PTHR31301:SF165">
    <property type="entry name" value="LOB DOMAIN PROTEIN"/>
    <property type="match status" value="1"/>
</dbReference>
<organism evidence="3 4">
    <name type="scientific">Xanthoceras sorbifolium</name>
    <dbReference type="NCBI Taxonomy" id="99658"/>
    <lineage>
        <taxon>Eukaryota</taxon>
        <taxon>Viridiplantae</taxon>
        <taxon>Streptophyta</taxon>
        <taxon>Embryophyta</taxon>
        <taxon>Tracheophyta</taxon>
        <taxon>Spermatophyta</taxon>
        <taxon>Magnoliopsida</taxon>
        <taxon>eudicotyledons</taxon>
        <taxon>Gunneridae</taxon>
        <taxon>Pentapetalae</taxon>
        <taxon>rosids</taxon>
        <taxon>malvids</taxon>
        <taxon>Sapindales</taxon>
        <taxon>Sapindaceae</taxon>
        <taxon>Xanthoceroideae</taxon>
        <taxon>Xanthoceras</taxon>
    </lineage>
</organism>
<keyword evidence="4" id="KW-1185">Reference proteome</keyword>
<name>A0ABQ8HWV1_9ROSI</name>
<dbReference type="PANTHER" id="PTHR31301">
    <property type="entry name" value="LOB DOMAIN-CONTAINING PROTEIN 4-RELATED"/>
    <property type="match status" value="1"/>
</dbReference>
<dbReference type="Proteomes" id="UP000827721">
    <property type="component" value="Unassembled WGS sequence"/>
</dbReference>
<feature type="domain" description="LOB" evidence="2">
    <location>
        <begin position="17"/>
        <end position="118"/>
    </location>
</feature>